<comment type="caution">
    <text evidence="1">The sequence shown here is derived from an EMBL/GenBank/DDBJ whole genome shotgun (WGS) entry which is preliminary data.</text>
</comment>
<name>A0AA35WZ38_GEOBA</name>
<dbReference type="AlphaFoldDB" id="A0AA35WZ38"/>
<accession>A0AA35WZ38</accession>
<dbReference type="Proteomes" id="UP001174909">
    <property type="component" value="Unassembled WGS sequence"/>
</dbReference>
<keyword evidence="2" id="KW-1185">Reference proteome</keyword>
<gene>
    <name evidence="1" type="ORF">GBAR_LOCUS19123</name>
</gene>
<reference evidence="1" key="1">
    <citation type="submission" date="2023-03" db="EMBL/GenBank/DDBJ databases">
        <authorList>
            <person name="Steffen K."/>
            <person name="Cardenas P."/>
        </authorList>
    </citation>
    <scope>NUCLEOTIDE SEQUENCE</scope>
</reference>
<evidence type="ECO:0000313" key="1">
    <source>
        <dbReference type="EMBL" id="CAI8033926.1"/>
    </source>
</evidence>
<dbReference type="EMBL" id="CASHTH010002703">
    <property type="protein sequence ID" value="CAI8033926.1"/>
    <property type="molecule type" value="Genomic_DNA"/>
</dbReference>
<feature type="non-terminal residue" evidence="1">
    <location>
        <position position="46"/>
    </location>
</feature>
<evidence type="ECO:0000313" key="2">
    <source>
        <dbReference type="Proteomes" id="UP001174909"/>
    </source>
</evidence>
<organism evidence="1 2">
    <name type="scientific">Geodia barretti</name>
    <name type="common">Barrett's horny sponge</name>
    <dbReference type="NCBI Taxonomy" id="519541"/>
    <lineage>
        <taxon>Eukaryota</taxon>
        <taxon>Metazoa</taxon>
        <taxon>Porifera</taxon>
        <taxon>Demospongiae</taxon>
        <taxon>Heteroscleromorpha</taxon>
        <taxon>Tetractinellida</taxon>
        <taxon>Astrophorina</taxon>
        <taxon>Geodiidae</taxon>
        <taxon>Geodia</taxon>
    </lineage>
</organism>
<sequence>MDHDQSRTSSRMPCRPDGSRGIYFTDRGKFAVTHVAVYRMWFLMFY</sequence>
<proteinExistence type="predicted"/>
<protein>
    <submittedName>
        <fullName evidence="1">Uncharacterized protein</fullName>
    </submittedName>
</protein>